<feature type="compositionally biased region" description="Acidic residues" evidence="1">
    <location>
        <begin position="168"/>
        <end position="195"/>
    </location>
</feature>
<sequence length="716" mass="82567">MPPKKVRHKSTAKQATSESLKTPRARAVRGRRGSLADLPKMPMDIIFEVLAYLSPLDLLGLARTSKGFRSLLMHSSSARFWKAARRNVRDLPDCPRLLSEPAYASYVFENTCVECLKRTLKPACPDTLVRFCDRCLSSLTVFPTDLKNVAPGMPDFQRATDLQRNCDPDDQESNQDSDDLDQDLDQDSDSGCGDEDGYTYDVFRVCVAQRKQQWQYMHDRYLKVDVMSLYKLWQTTPEDKYDSMILERRRMIYELHEAADEIHEWMDQRQNERLEEIADKKRNREKRILRTLKDDGWEEELQYIMANKSLLHDFTTVSTIKQSKELTERGWSRLKKPLAEYMESIRQKLRREQHESQTRTRLSSLKKAVESFKKEQRMMMPDLEYFALVPSIHQLITGTERESTAASEFEPENFQLETTVSEWKKRAIASLVEDINLATAAGLPSDTDLGTLALGRFFSCKERFCVGGTRIFIFPDVLAERSFHVEPPKSTEVQIPDDYKVLVQRVFQTTRHKHQVNHLAFQAMYGIIKEMGLDPLAATVENMDDLNVRLICDTKSCKSQDHHPGIQAVYTWHSALQHAICNSDAEQDVKFRCFQCSNEATPESLPLAMIQTLENAGSVRAKKALDMSPHWCCKRCDNDGSEYMHDKELVERHLCYSHGIRNPGEDDLYLKRASYEHGLNMEPIYLLSRELTPKQILDLPKLIVAAIRGGWADTRP</sequence>
<comment type="caution">
    <text evidence="3">The sequence shown here is derived from an EMBL/GenBank/DDBJ whole genome shotgun (WGS) entry which is preliminary data.</text>
</comment>
<dbReference type="SMART" id="SM00256">
    <property type="entry name" value="FBOX"/>
    <property type="match status" value="1"/>
</dbReference>
<dbReference type="PROSITE" id="PS50181">
    <property type="entry name" value="FBOX"/>
    <property type="match status" value="1"/>
</dbReference>
<feature type="compositionally biased region" description="Basic residues" evidence="1">
    <location>
        <begin position="1"/>
        <end position="11"/>
    </location>
</feature>
<dbReference type="InterPro" id="IPR001810">
    <property type="entry name" value="F-box_dom"/>
</dbReference>
<reference evidence="3" key="1">
    <citation type="journal article" date="2021" name="New Phytol.">
        <title>Evolutionary innovations through gain and loss of genes in the ectomycorrhizal Boletales.</title>
        <authorList>
            <person name="Wu G."/>
            <person name="Miyauchi S."/>
            <person name="Morin E."/>
            <person name="Kuo A."/>
            <person name="Drula E."/>
            <person name="Varga T."/>
            <person name="Kohler A."/>
            <person name="Feng B."/>
            <person name="Cao Y."/>
            <person name="Lipzen A."/>
            <person name="Daum C."/>
            <person name="Hundley H."/>
            <person name="Pangilinan J."/>
            <person name="Johnson J."/>
            <person name="Barry K."/>
            <person name="LaButti K."/>
            <person name="Ng V."/>
            <person name="Ahrendt S."/>
            <person name="Min B."/>
            <person name="Choi I.G."/>
            <person name="Park H."/>
            <person name="Plett J.M."/>
            <person name="Magnuson J."/>
            <person name="Spatafora J.W."/>
            <person name="Nagy L.G."/>
            <person name="Henrissat B."/>
            <person name="Grigoriev I.V."/>
            <person name="Yang Z.L."/>
            <person name="Xu J."/>
            <person name="Martin F.M."/>
        </authorList>
    </citation>
    <scope>NUCLEOTIDE SEQUENCE</scope>
    <source>
        <strain evidence="3">KKN 215</strain>
    </source>
</reference>
<dbReference type="OrthoDB" id="2322499at2759"/>
<protein>
    <recommendedName>
        <fullName evidence="2">F-box domain-containing protein</fullName>
    </recommendedName>
</protein>
<name>A0A8K0UKA7_9AGAR</name>
<dbReference type="CDD" id="cd09917">
    <property type="entry name" value="F-box_SF"/>
    <property type="match status" value="1"/>
</dbReference>
<evidence type="ECO:0000259" key="2">
    <source>
        <dbReference type="PROSITE" id="PS50181"/>
    </source>
</evidence>
<dbReference type="Pfam" id="PF00646">
    <property type="entry name" value="F-box"/>
    <property type="match status" value="1"/>
</dbReference>
<evidence type="ECO:0000256" key="1">
    <source>
        <dbReference type="SAM" id="MobiDB-lite"/>
    </source>
</evidence>
<feature type="region of interest" description="Disordered" evidence="1">
    <location>
        <begin position="159"/>
        <end position="195"/>
    </location>
</feature>
<dbReference type="AlphaFoldDB" id="A0A8K0UKA7"/>
<feature type="region of interest" description="Disordered" evidence="1">
    <location>
        <begin position="1"/>
        <end position="32"/>
    </location>
</feature>
<feature type="domain" description="F-box" evidence="2">
    <location>
        <begin position="35"/>
        <end position="84"/>
    </location>
</feature>
<dbReference type="SUPFAM" id="SSF81383">
    <property type="entry name" value="F-box domain"/>
    <property type="match status" value="1"/>
</dbReference>
<organism evidence="3 4">
    <name type="scientific">Cristinia sonorae</name>
    <dbReference type="NCBI Taxonomy" id="1940300"/>
    <lineage>
        <taxon>Eukaryota</taxon>
        <taxon>Fungi</taxon>
        <taxon>Dikarya</taxon>
        <taxon>Basidiomycota</taxon>
        <taxon>Agaricomycotina</taxon>
        <taxon>Agaricomycetes</taxon>
        <taxon>Agaricomycetidae</taxon>
        <taxon>Agaricales</taxon>
        <taxon>Pleurotineae</taxon>
        <taxon>Stephanosporaceae</taxon>
        <taxon>Cristinia</taxon>
    </lineage>
</organism>
<evidence type="ECO:0000313" key="3">
    <source>
        <dbReference type="EMBL" id="KAH8094704.1"/>
    </source>
</evidence>
<dbReference type="Proteomes" id="UP000813824">
    <property type="component" value="Unassembled WGS sequence"/>
</dbReference>
<proteinExistence type="predicted"/>
<accession>A0A8K0UKA7</accession>
<dbReference type="InterPro" id="IPR036047">
    <property type="entry name" value="F-box-like_dom_sf"/>
</dbReference>
<evidence type="ECO:0000313" key="4">
    <source>
        <dbReference type="Proteomes" id="UP000813824"/>
    </source>
</evidence>
<keyword evidence="4" id="KW-1185">Reference proteome</keyword>
<feature type="compositionally biased region" description="Basic residues" evidence="1">
    <location>
        <begin position="23"/>
        <end position="32"/>
    </location>
</feature>
<gene>
    <name evidence="3" type="ORF">BXZ70DRAFT_908808</name>
</gene>
<dbReference type="EMBL" id="JAEVFJ010000025">
    <property type="protein sequence ID" value="KAH8094704.1"/>
    <property type="molecule type" value="Genomic_DNA"/>
</dbReference>